<gene>
    <name evidence="1" type="ORF">F0U47_14565</name>
</gene>
<keyword evidence="2" id="KW-1185">Reference proteome</keyword>
<sequence>MRAYDSYVAKQGGRMAERVREPIPDCWFCATPKAKTSREHIFPRWLTGELGVRDEEVTPMHVRLEAPNADHVMTKRPLAGFVATRICQECNNGWMSELETTARPVLTESPRKGRLTRAEAEILARWFAKTAVVLNVSQNFRLLVEARDRHELAIGIPNNATVALMRLSPAAGKTVDWIQTSPMTALVPAAMEQAAVQRIIERTLQVNIQVGDLGAVVTFAARPNTTEAVEGYLPAATPIWPLPARLPAWGSLPRYDSARDVAVTMRIVQNPFVR</sequence>
<dbReference type="EMBL" id="VUJW01000008">
    <property type="protein sequence ID" value="KAA1426605.1"/>
    <property type="molecule type" value="Genomic_DNA"/>
</dbReference>
<evidence type="ECO:0000313" key="2">
    <source>
        <dbReference type="Proteomes" id="UP000324351"/>
    </source>
</evidence>
<dbReference type="AlphaFoldDB" id="A0A5B1M0B4"/>
<protein>
    <recommendedName>
        <fullName evidence="3">HNH endonuclease</fullName>
    </recommendedName>
</protein>
<reference evidence="1 2" key="1">
    <citation type="submission" date="2019-09" db="EMBL/GenBank/DDBJ databases">
        <title>Nocardioides panacisoli sp. nov., isolated from the soil of a ginseng field.</title>
        <authorList>
            <person name="Cho C."/>
        </authorList>
    </citation>
    <scope>NUCLEOTIDE SEQUENCE [LARGE SCALE GENOMIC DNA]</scope>
    <source>
        <strain evidence="1 2">BN140041</strain>
    </source>
</reference>
<evidence type="ECO:0008006" key="3">
    <source>
        <dbReference type="Google" id="ProtNLM"/>
    </source>
</evidence>
<dbReference type="RefSeq" id="WP_149751187.1">
    <property type="nucleotide sequence ID" value="NZ_VUJW01000008.1"/>
</dbReference>
<dbReference type="Proteomes" id="UP000324351">
    <property type="component" value="Unassembled WGS sequence"/>
</dbReference>
<evidence type="ECO:0000313" key="1">
    <source>
        <dbReference type="EMBL" id="KAA1426605.1"/>
    </source>
</evidence>
<accession>A0A5B1M0B4</accession>
<comment type="caution">
    <text evidence="1">The sequence shown here is derived from an EMBL/GenBank/DDBJ whole genome shotgun (WGS) entry which is preliminary data.</text>
</comment>
<reference evidence="1 2" key="2">
    <citation type="submission" date="2019-09" db="EMBL/GenBank/DDBJ databases">
        <authorList>
            <person name="Jin C."/>
        </authorList>
    </citation>
    <scope>NUCLEOTIDE SEQUENCE [LARGE SCALE GENOMIC DNA]</scope>
    <source>
        <strain evidence="1 2">BN140041</strain>
    </source>
</reference>
<organism evidence="1 2">
    <name type="scientific">Nocardioides antri</name>
    <dbReference type="NCBI Taxonomy" id="2607659"/>
    <lineage>
        <taxon>Bacteria</taxon>
        <taxon>Bacillati</taxon>
        <taxon>Actinomycetota</taxon>
        <taxon>Actinomycetes</taxon>
        <taxon>Propionibacteriales</taxon>
        <taxon>Nocardioidaceae</taxon>
        <taxon>Nocardioides</taxon>
    </lineage>
</organism>
<proteinExistence type="predicted"/>
<name>A0A5B1M0B4_9ACTN</name>